<dbReference type="SUPFAM" id="SSF51735">
    <property type="entry name" value="NAD(P)-binding Rossmann-fold domains"/>
    <property type="match status" value="1"/>
</dbReference>
<evidence type="ECO:0000256" key="4">
    <source>
        <dbReference type="SAM" id="SignalP"/>
    </source>
</evidence>
<feature type="signal peptide" evidence="4">
    <location>
        <begin position="1"/>
        <end position="22"/>
    </location>
</feature>
<accession>A0ABN9QFJ6</accession>
<evidence type="ECO:0000313" key="6">
    <source>
        <dbReference type="Proteomes" id="UP001189429"/>
    </source>
</evidence>
<evidence type="ECO:0000256" key="3">
    <source>
        <dbReference type="SAM" id="MobiDB-lite"/>
    </source>
</evidence>
<organism evidence="5 6">
    <name type="scientific">Prorocentrum cordatum</name>
    <dbReference type="NCBI Taxonomy" id="2364126"/>
    <lineage>
        <taxon>Eukaryota</taxon>
        <taxon>Sar</taxon>
        <taxon>Alveolata</taxon>
        <taxon>Dinophyceae</taxon>
        <taxon>Prorocentrales</taxon>
        <taxon>Prorocentraceae</taxon>
        <taxon>Prorocentrum</taxon>
    </lineage>
</organism>
<keyword evidence="4" id="KW-0732">Signal</keyword>
<dbReference type="PANTHER" id="PTHR24320:SF152">
    <property type="entry name" value="SHORT-CHAIN DEHYDROGENASE_REDUCTASE FAMILY PROTEIN"/>
    <property type="match status" value="1"/>
</dbReference>
<feature type="chain" id="PRO_5046649569" description="Protochlorophyllide reductase" evidence="4">
    <location>
        <begin position="23"/>
        <end position="405"/>
    </location>
</feature>
<evidence type="ECO:0000313" key="5">
    <source>
        <dbReference type="EMBL" id="CAK0803464.1"/>
    </source>
</evidence>
<dbReference type="EMBL" id="CAUYUJ010003013">
    <property type="protein sequence ID" value="CAK0803464.1"/>
    <property type="molecule type" value="Genomic_DNA"/>
</dbReference>
<comment type="similarity">
    <text evidence="1">Belongs to the short-chain dehydrogenases/reductases (SDR) family.</text>
</comment>
<feature type="region of interest" description="Disordered" evidence="3">
    <location>
        <begin position="377"/>
        <end position="405"/>
    </location>
</feature>
<evidence type="ECO:0008006" key="7">
    <source>
        <dbReference type="Google" id="ProtNLM"/>
    </source>
</evidence>
<reference evidence="5" key="1">
    <citation type="submission" date="2023-10" db="EMBL/GenBank/DDBJ databases">
        <authorList>
            <person name="Chen Y."/>
            <person name="Shah S."/>
            <person name="Dougan E. K."/>
            <person name="Thang M."/>
            <person name="Chan C."/>
        </authorList>
    </citation>
    <scope>NUCLEOTIDE SEQUENCE [LARGE SCALE GENOMIC DNA]</scope>
</reference>
<dbReference type="InterPro" id="IPR002347">
    <property type="entry name" value="SDR_fam"/>
</dbReference>
<dbReference type="InterPro" id="IPR036291">
    <property type="entry name" value="NAD(P)-bd_dom_sf"/>
</dbReference>
<evidence type="ECO:0000256" key="1">
    <source>
        <dbReference type="ARBA" id="ARBA00006484"/>
    </source>
</evidence>
<name>A0ABN9QFJ6_9DINO</name>
<proteinExistence type="inferred from homology"/>
<keyword evidence="2" id="KW-0560">Oxidoreductase</keyword>
<dbReference type="Gene3D" id="3.40.50.720">
    <property type="entry name" value="NAD(P)-binding Rossmann-like Domain"/>
    <property type="match status" value="1"/>
</dbReference>
<dbReference type="Pfam" id="PF00106">
    <property type="entry name" value="adh_short"/>
    <property type="match status" value="1"/>
</dbReference>
<gene>
    <name evidence="5" type="ORF">PCOR1329_LOCUS10611</name>
</gene>
<dbReference type="PANTHER" id="PTHR24320">
    <property type="entry name" value="RETINOL DEHYDROGENASE"/>
    <property type="match status" value="1"/>
</dbReference>
<protein>
    <recommendedName>
        <fullName evidence="7">Protochlorophyllide reductase</fullName>
    </recommendedName>
</protein>
<evidence type="ECO:0000256" key="2">
    <source>
        <dbReference type="ARBA" id="ARBA00023002"/>
    </source>
</evidence>
<comment type="caution">
    <text evidence="5">The sequence shown here is derived from an EMBL/GenBank/DDBJ whole genome shotgun (WGS) entry which is preliminary data.</text>
</comment>
<sequence length="405" mass="42308">MAAARARVLACALLAAAVGAPAAQPAAVAAPWARSCSSVDTAGDALAGIDLAGRVLVYTGADGSLASASTLELARANASLILACRRASKCAAVLQSLASRSGTSAALEAEALDLSSAASIRAFASRVTTRHKRIDVLVNSAGSYDTSPTEDGLVGAMQVNLLGPALLTELLLPALRGHGRVVNVAAAAYGTRLAANTTAADLAALCTSVDPRLNRTGGYFALSKFLMVHHAVELARREPTVAAVALAPGVAFRLPDVPNWAKYAVMHFPYPDWVLQQFPAELQKFIKVCSTNEARLRSCPETQEQGAAVIVAAAAWPEVESHSGVYLDFETKQLPDGAPNVYGPWTQSDPTCMPRRPGAMDPRLRSDWYDEMLRLMGSGSSTHHGPGARGADSGRRGGSAHNFVV</sequence>
<dbReference type="Proteomes" id="UP001189429">
    <property type="component" value="Unassembled WGS sequence"/>
</dbReference>
<keyword evidence="6" id="KW-1185">Reference proteome</keyword>